<proteinExistence type="predicted"/>
<feature type="compositionally biased region" description="Acidic residues" evidence="1">
    <location>
        <begin position="113"/>
        <end position="128"/>
    </location>
</feature>
<feature type="chain" id="PRO_5041274029" description="Secreted protein" evidence="2">
    <location>
        <begin position="22"/>
        <end position="128"/>
    </location>
</feature>
<evidence type="ECO:0008006" key="5">
    <source>
        <dbReference type="Google" id="ProtNLM"/>
    </source>
</evidence>
<feature type="compositionally biased region" description="Low complexity" evidence="1">
    <location>
        <begin position="47"/>
        <end position="58"/>
    </location>
</feature>
<dbReference type="Proteomes" id="UP001162740">
    <property type="component" value="Chromosome"/>
</dbReference>
<organism evidence="3 4">
    <name type="scientific">Rhodococcus rhodochrous</name>
    <dbReference type="NCBI Taxonomy" id="1829"/>
    <lineage>
        <taxon>Bacteria</taxon>
        <taxon>Bacillati</taxon>
        <taxon>Actinomycetota</taxon>
        <taxon>Actinomycetes</taxon>
        <taxon>Mycobacteriales</taxon>
        <taxon>Nocardiaceae</taxon>
        <taxon>Rhodococcus</taxon>
    </lineage>
</organism>
<keyword evidence="2" id="KW-0732">Signal</keyword>
<dbReference type="RefSeq" id="WP_229580052.1">
    <property type="nucleotide sequence ID" value="NZ_CP083974.1"/>
</dbReference>
<dbReference type="EMBL" id="CP083974">
    <property type="protein sequence ID" value="UZF47237.1"/>
    <property type="molecule type" value="Genomic_DNA"/>
</dbReference>
<feature type="signal peptide" evidence="2">
    <location>
        <begin position="1"/>
        <end position="21"/>
    </location>
</feature>
<evidence type="ECO:0000313" key="4">
    <source>
        <dbReference type="Proteomes" id="UP001162740"/>
    </source>
</evidence>
<feature type="region of interest" description="Disordered" evidence="1">
    <location>
        <begin position="47"/>
        <end position="128"/>
    </location>
</feature>
<name>A0AA46X080_RHORH</name>
<feature type="compositionally biased region" description="Pro residues" evidence="1">
    <location>
        <begin position="82"/>
        <end position="95"/>
    </location>
</feature>
<accession>A0AA46X080</accession>
<evidence type="ECO:0000256" key="2">
    <source>
        <dbReference type="SAM" id="SignalP"/>
    </source>
</evidence>
<gene>
    <name evidence="3" type="ORF">KUM34_011585</name>
</gene>
<dbReference type="AlphaFoldDB" id="A0AA46X080"/>
<protein>
    <recommendedName>
        <fullName evidence="5">Secreted protein</fullName>
    </recommendedName>
</protein>
<evidence type="ECO:0000313" key="3">
    <source>
        <dbReference type="EMBL" id="UZF47237.1"/>
    </source>
</evidence>
<sequence length="128" mass="13519">MPVMKRMLVIAALLLIPAALAWGSQVLTRPAGSPEIGDASVTVSVVPTTTGSVAPSPGAEASEVRPETEQESASAPSVPDTQAPPPAVVPDPVPDPGWSDVQRQPLPTPRVDWDDDDWDDDDWDDDDD</sequence>
<reference evidence="3 4" key="1">
    <citation type="journal article" date="2021" name="Front. Microbiol.">
        <title>Bacterial Transformation of Aromatic Monomers in Softwood Black Liquor.</title>
        <authorList>
            <person name="Navas L.E."/>
            <person name="Dexter G."/>
            <person name="Liu J."/>
            <person name="Levy-Booth D."/>
            <person name="Cho M."/>
            <person name="Jang S.K."/>
            <person name="Mansfield S.D."/>
            <person name="Renneckar S."/>
            <person name="Mohn W.W."/>
            <person name="Eltis L.D."/>
        </authorList>
    </citation>
    <scope>NUCLEOTIDE SEQUENCE [LARGE SCALE GENOMIC DNA]</scope>
    <source>
        <strain evidence="3 4">GD02</strain>
    </source>
</reference>
<evidence type="ECO:0000256" key="1">
    <source>
        <dbReference type="SAM" id="MobiDB-lite"/>
    </source>
</evidence>